<proteinExistence type="predicted"/>
<sequence>MRCSLLQDNLLGHSDGTMDLRTKAHPSQGVAVSYARRFLLILVGHPGIHGGALNTKAYHTSAYI</sequence>
<dbReference type="PANTHER" id="PTHR13936:SF15">
    <property type="entry name" value="PROFILIN-2"/>
    <property type="match status" value="1"/>
</dbReference>
<accession>A0A8J7NPP0</accession>
<dbReference type="InterPro" id="IPR036140">
    <property type="entry name" value="PFN_sf"/>
</dbReference>
<dbReference type="SUPFAM" id="SSF55770">
    <property type="entry name" value="Profilin (actin-binding protein)"/>
    <property type="match status" value="1"/>
</dbReference>
<feature type="non-terminal residue" evidence="1">
    <location>
        <position position="1"/>
    </location>
</feature>
<organism evidence="1 2">
    <name type="scientific">Atractosteus spatula</name>
    <name type="common">Alligator gar</name>
    <name type="synonym">Lepisosteus spatula</name>
    <dbReference type="NCBI Taxonomy" id="7917"/>
    <lineage>
        <taxon>Eukaryota</taxon>
        <taxon>Metazoa</taxon>
        <taxon>Chordata</taxon>
        <taxon>Craniata</taxon>
        <taxon>Vertebrata</taxon>
        <taxon>Euteleostomi</taxon>
        <taxon>Actinopterygii</taxon>
        <taxon>Neopterygii</taxon>
        <taxon>Holostei</taxon>
        <taxon>Semionotiformes</taxon>
        <taxon>Lepisosteidae</taxon>
        <taxon>Atractosteus</taxon>
    </lineage>
</organism>
<evidence type="ECO:0000313" key="1">
    <source>
        <dbReference type="EMBL" id="MBN3317487.1"/>
    </source>
</evidence>
<reference evidence="1" key="1">
    <citation type="journal article" date="2021" name="Cell">
        <title>Tracing the genetic footprints of vertebrate landing in non-teleost ray-finned fishes.</title>
        <authorList>
            <person name="Bi X."/>
            <person name="Wang K."/>
            <person name="Yang L."/>
            <person name="Pan H."/>
            <person name="Jiang H."/>
            <person name="Wei Q."/>
            <person name="Fang M."/>
            <person name="Yu H."/>
            <person name="Zhu C."/>
            <person name="Cai Y."/>
            <person name="He Y."/>
            <person name="Gan X."/>
            <person name="Zeng H."/>
            <person name="Yu D."/>
            <person name="Zhu Y."/>
            <person name="Jiang H."/>
            <person name="Qiu Q."/>
            <person name="Yang H."/>
            <person name="Zhang Y.E."/>
            <person name="Wang W."/>
            <person name="Zhu M."/>
            <person name="He S."/>
            <person name="Zhang G."/>
        </authorList>
    </citation>
    <scope>NUCLEOTIDE SEQUENCE</scope>
    <source>
        <strain evidence="1">Allg_001</strain>
    </source>
</reference>
<dbReference type="Proteomes" id="UP000736164">
    <property type="component" value="Unassembled WGS sequence"/>
</dbReference>
<dbReference type="Gene3D" id="3.30.450.30">
    <property type="entry name" value="Dynein light chain 2a, cytoplasmic"/>
    <property type="match status" value="1"/>
</dbReference>
<protein>
    <submittedName>
        <fullName evidence="1">PROF2 protein</fullName>
    </submittedName>
</protein>
<dbReference type="GO" id="GO:0030833">
    <property type="term" value="P:regulation of actin filament polymerization"/>
    <property type="evidence" value="ECO:0007669"/>
    <property type="project" value="TreeGrafter"/>
</dbReference>
<dbReference type="GO" id="GO:0032233">
    <property type="term" value="P:positive regulation of actin filament bundle assembly"/>
    <property type="evidence" value="ECO:0007669"/>
    <property type="project" value="TreeGrafter"/>
</dbReference>
<dbReference type="EMBL" id="JAAWVO010035689">
    <property type="protein sequence ID" value="MBN3317487.1"/>
    <property type="molecule type" value="Genomic_DNA"/>
</dbReference>
<dbReference type="PANTHER" id="PTHR13936">
    <property type="entry name" value="PROFILIN"/>
    <property type="match status" value="1"/>
</dbReference>
<dbReference type="GO" id="GO:0003779">
    <property type="term" value="F:actin binding"/>
    <property type="evidence" value="ECO:0007669"/>
    <property type="project" value="TreeGrafter"/>
</dbReference>
<dbReference type="GO" id="GO:0005737">
    <property type="term" value="C:cytoplasm"/>
    <property type="evidence" value="ECO:0007669"/>
    <property type="project" value="TreeGrafter"/>
</dbReference>
<dbReference type="AlphaFoldDB" id="A0A8J7NPP0"/>
<comment type="caution">
    <text evidence="1">The sequence shown here is derived from an EMBL/GenBank/DDBJ whole genome shotgun (WGS) entry which is preliminary data.</text>
</comment>
<evidence type="ECO:0000313" key="2">
    <source>
        <dbReference type="Proteomes" id="UP000736164"/>
    </source>
</evidence>
<feature type="non-terminal residue" evidence="1">
    <location>
        <position position="64"/>
    </location>
</feature>
<name>A0A8J7NPP0_ATRSP</name>
<keyword evidence="2" id="KW-1185">Reference proteome</keyword>
<gene>
    <name evidence="1" type="primary">Pfn2</name>
    <name evidence="1" type="ORF">GTO95_0018131</name>
</gene>